<gene>
    <name evidence="1" type="ORF">GCM10010274_57500</name>
</gene>
<dbReference type="RefSeq" id="WP_189554197.1">
    <property type="nucleotide sequence ID" value="NZ_BMTP01000019.1"/>
</dbReference>
<comment type="caution">
    <text evidence="1">The sequence shown here is derived from an EMBL/GenBank/DDBJ whole genome shotgun (WGS) entry which is preliminary data.</text>
</comment>
<keyword evidence="2" id="KW-1185">Reference proteome</keyword>
<sequence>MTAELDTDARLEADIEEFSTHDRKGGWARAYLVARRVQPDSGRGVEIEQSSTKRHSRDIFLRVDAREFARRSKTSPNRILAFFAAWQRAAADGLVPPAEDLTLSSSVDLPDEGEVPFFGEAGYYRSYETRMPKGERREAIEDEAERAGLKPTDPVYIAHRPKALKTAILADDATRMVAKEAIEEYERRQDLADQEDRVQARLVEQSRRTPHDPQQDAELIRAVQAQATPEEVAMQVFTDLTQARLSTLNALTLLKRNNLTFSDQRAAAMREMCDSTQAAVDFIRDLVNSKALNDDDLRRFLDESEHLK</sequence>
<evidence type="ECO:0000313" key="1">
    <source>
        <dbReference type="EMBL" id="GGU61169.1"/>
    </source>
</evidence>
<name>A0A918I2B2_9ACTN</name>
<accession>A0A918I2B2</accession>
<dbReference type="Proteomes" id="UP000636661">
    <property type="component" value="Unassembled WGS sequence"/>
</dbReference>
<reference evidence="1" key="2">
    <citation type="submission" date="2020-09" db="EMBL/GenBank/DDBJ databases">
        <authorList>
            <person name="Sun Q."/>
            <person name="Ohkuma M."/>
        </authorList>
    </citation>
    <scope>NUCLEOTIDE SEQUENCE</scope>
    <source>
        <strain evidence="1">JCM 4391</strain>
    </source>
</reference>
<dbReference type="EMBL" id="BMTP01000019">
    <property type="protein sequence ID" value="GGU61169.1"/>
    <property type="molecule type" value="Genomic_DNA"/>
</dbReference>
<evidence type="ECO:0000313" key="2">
    <source>
        <dbReference type="Proteomes" id="UP000636661"/>
    </source>
</evidence>
<organism evidence="1 2">
    <name type="scientific">Streptomyces lavendofoliae</name>
    <dbReference type="NCBI Taxonomy" id="67314"/>
    <lineage>
        <taxon>Bacteria</taxon>
        <taxon>Bacillati</taxon>
        <taxon>Actinomycetota</taxon>
        <taxon>Actinomycetes</taxon>
        <taxon>Kitasatosporales</taxon>
        <taxon>Streptomycetaceae</taxon>
        <taxon>Streptomyces</taxon>
    </lineage>
</organism>
<dbReference type="AlphaFoldDB" id="A0A918I2B2"/>
<reference evidence="1" key="1">
    <citation type="journal article" date="2014" name="Int. J. Syst. Evol. Microbiol.">
        <title>Complete genome sequence of Corynebacterium casei LMG S-19264T (=DSM 44701T), isolated from a smear-ripened cheese.</title>
        <authorList>
            <consortium name="US DOE Joint Genome Institute (JGI-PGF)"/>
            <person name="Walter F."/>
            <person name="Albersmeier A."/>
            <person name="Kalinowski J."/>
            <person name="Ruckert C."/>
        </authorList>
    </citation>
    <scope>NUCLEOTIDE SEQUENCE</scope>
    <source>
        <strain evidence="1">JCM 4391</strain>
    </source>
</reference>
<proteinExistence type="predicted"/>
<protein>
    <submittedName>
        <fullName evidence="1">Uncharacterized protein</fullName>
    </submittedName>
</protein>